<organism evidence="2 3">
    <name type="scientific">Bordetella genomosp. 2</name>
    <dbReference type="NCBI Taxonomy" id="1983456"/>
    <lineage>
        <taxon>Bacteria</taxon>
        <taxon>Pseudomonadati</taxon>
        <taxon>Pseudomonadota</taxon>
        <taxon>Betaproteobacteria</taxon>
        <taxon>Burkholderiales</taxon>
        <taxon>Alcaligenaceae</taxon>
        <taxon>Bordetella</taxon>
    </lineage>
</organism>
<name>A0A261VJC3_9BORD</name>
<gene>
    <name evidence="2" type="ORF">CAL24_17425</name>
</gene>
<feature type="chain" id="PRO_5012537373" description="Lipoprotein" evidence="1">
    <location>
        <begin position="23"/>
        <end position="137"/>
    </location>
</feature>
<protein>
    <recommendedName>
        <fullName evidence="4">Lipoprotein</fullName>
    </recommendedName>
</protein>
<accession>A0A261VJC3</accession>
<evidence type="ECO:0008006" key="4">
    <source>
        <dbReference type="Google" id="ProtNLM"/>
    </source>
</evidence>
<evidence type="ECO:0000313" key="2">
    <source>
        <dbReference type="EMBL" id="OZI73632.1"/>
    </source>
</evidence>
<dbReference type="Proteomes" id="UP000215633">
    <property type="component" value="Unassembled WGS sequence"/>
</dbReference>
<comment type="caution">
    <text evidence="2">The sequence shown here is derived from an EMBL/GenBank/DDBJ whole genome shotgun (WGS) entry which is preliminary data.</text>
</comment>
<sequence>MRILLTTAAGLALGWAALPALAQNQAEFDQLVTTAGATNGAAQACGAAAPDLARHQATARANLQRYAAEFGYSAAQFDPLFQKGRGEGQKMMTDMRESGVDGCAGMLGSFQHERDIGYDEMKGAIAEVTDGLPEPRK</sequence>
<keyword evidence="1" id="KW-0732">Signal</keyword>
<keyword evidence="3" id="KW-1185">Reference proteome</keyword>
<dbReference type="EMBL" id="NEVT01000007">
    <property type="protein sequence ID" value="OZI73632.1"/>
    <property type="molecule type" value="Genomic_DNA"/>
</dbReference>
<dbReference type="RefSeq" id="WP_028353052.1">
    <property type="nucleotide sequence ID" value="NZ_NEVT01000007.1"/>
</dbReference>
<proteinExistence type="predicted"/>
<reference evidence="3" key="1">
    <citation type="submission" date="2017-05" db="EMBL/GenBank/DDBJ databases">
        <title>Complete and WGS of Bordetella genogroups.</title>
        <authorList>
            <person name="Spilker T."/>
            <person name="Lipuma J."/>
        </authorList>
    </citation>
    <scope>NUCLEOTIDE SEQUENCE [LARGE SCALE GENOMIC DNA]</scope>
    <source>
        <strain evidence="3">AU8256</strain>
    </source>
</reference>
<evidence type="ECO:0000313" key="3">
    <source>
        <dbReference type="Proteomes" id="UP000215633"/>
    </source>
</evidence>
<feature type="signal peptide" evidence="1">
    <location>
        <begin position="1"/>
        <end position="22"/>
    </location>
</feature>
<dbReference type="AlphaFoldDB" id="A0A261VJC3"/>
<evidence type="ECO:0000256" key="1">
    <source>
        <dbReference type="SAM" id="SignalP"/>
    </source>
</evidence>